<protein>
    <submittedName>
        <fullName evidence="2">Tyrosine-protein phosphatase</fullName>
        <ecNumber evidence="2">3.1.3.48</ecNumber>
    </submittedName>
</protein>
<dbReference type="SUPFAM" id="SSF52799">
    <property type="entry name" value="(Phosphotyrosine protein) phosphatases II"/>
    <property type="match status" value="1"/>
</dbReference>
<dbReference type="EC" id="3.1.3.48" evidence="2"/>
<comment type="caution">
    <text evidence="2">The sequence shown here is derived from an EMBL/GenBank/DDBJ whole genome shotgun (WGS) entry which is preliminary data.</text>
</comment>
<gene>
    <name evidence="2" type="ORF">ACFO0B_11260</name>
</gene>
<keyword evidence="2" id="KW-0378">Hydrolase</keyword>
<accession>A0ABV8DRU9</accession>
<dbReference type="RefSeq" id="WP_378612337.1">
    <property type="nucleotide sequence ID" value="NZ_JBHSAX010000010.1"/>
</dbReference>
<sequence>MTVSPSADHLRLSGTFNFRDVGGLRTTGGGTVRPGVLLRSAALANLDARGLALLRDLDVTAVHDLRGLREIDHFGADVVPDGVRVAVTPFDSRMGEAPPHDATQAETARTHMLEVYRLFPAMPEANLAIRELAGSIVTGTGATLVHCAAGKDRTGWAVATLLRAVGVAEDEVVTDYLRSNDAVPALREMIAAAGTEQNTEISDDLLGVRPEYLAVATDGVREFHGHPERYYTALGLTDELRDKLRARLLD</sequence>
<reference evidence="3" key="1">
    <citation type="journal article" date="2019" name="Int. J. Syst. Evol. Microbiol.">
        <title>The Global Catalogue of Microorganisms (GCM) 10K type strain sequencing project: providing services to taxonomists for standard genome sequencing and annotation.</title>
        <authorList>
            <consortium name="The Broad Institute Genomics Platform"/>
            <consortium name="The Broad Institute Genome Sequencing Center for Infectious Disease"/>
            <person name="Wu L."/>
            <person name="Ma J."/>
        </authorList>
    </citation>
    <scope>NUCLEOTIDE SEQUENCE [LARGE SCALE GENOMIC DNA]</scope>
    <source>
        <strain evidence="3">CGMCC 4.7330</strain>
    </source>
</reference>
<dbReference type="Gene3D" id="3.90.190.10">
    <property type="entry name" value="Protein tyrosine phosphatase superfamily"/>
    <property type="match status" value="1"/>
</dbReference>
<dbReference type="Pfam" id="PF13350">
    <property type="entry name" value="Y_phosphatase3"/>
    <property type="match status" value="1"/>
</dbReference>
<dbReference type="PROSITE" id="PS00383">
    <property type="entry name" value="TYR_PHOSPHATASE_1"/>
    <property type="match status" value="1"/>
</dbReference>
<dbReference type="PROSITE" id="PS50056">
    <property type="entry name" value="TYR_PHOSPHATASE_2"/>
    <property type="match status" value="1"/>
</dbReference>
<dbReference type="Proteomes" id="UP001595696">
    <property type="component" value="Unassembled WGS sequence"/>
</dbReference>
<dbReference type="GO" id="GO:0004725">
    <property type="term" value="F:protein tyrosine phosphatase activity"/>
    <property type="evidence" value="ECO:0007669"/>
    <property type="project" value="UniProtKB-EC"/>
</dbReference>
<organism evidence="2 3">
    <name type="scientific">Nocardia jiangsuensis</name>
    <dbReference type="NCBI Taxonomy" id="1691563"/>
    <lineage>
        <taxon>Bacteria</taxon>
        <taxon>Bacillati</taxon>
        <taxon>Actinomycetota</taxon>
        <taxon>Actinomycetes</taxon>
        <taxon>Mycobacteriales</taxon>
        <taxon>Nocardiaceae</taxon>
        <taxon>Nocardia</taxon>
    </lineage>
</organism>
<proteinExistence type="predicted"/>
<evidence type="ECO:0000259" key="1">
    <source>
        <dbReference type="PROSITE" id="PS50056"/>
    </source>
</evidence>
<evidence type="ECO:0000313" key="3">
    <source>
        <dbReference type="Proteomes" id="UP001595696"/>
    </source>
</evidence>
<name>A0ABV8DRU9_9NOCA</name>
<dbReference type="InterPro" id="IPR000387">
    <property type="entry name" value="Tyr_Pase_dom"/>
</dbReference>
<feature type="domain" description="Tyrosine specific protein phosphatases" evidence="1">
    <location>
        <begin position="139"/>
        <end position="188"/>
    </location>
</feature>
<evidence type="ECO:0000313" key="2">
    <source>
        <dbReference type="EMBL" id="MFC3962564.1"/>
    </source>
</evidence>
<dbReference type="EMBL" id="JBHSAX010000010">
    <property type="protein sequence ID" value="MFC3962564.1"/>
    <property type="molecule type" value="Genomic_DNA"/>
</dbReference>
<dbReference type="InterPro" id="IPR016130">
    <property type="entry name" value="Tyr_Pase_AS"/>
</dbReference>
<dbReference type="InterPro" id="IPR029021">
    <property type="entry name" value="Prot-tyrosine_phosphatase-like"/>
</dbReference>
<keyword evidence="3" id="KW-1185">Reference proteome</keyword>
<dbReference type="InterPro" id="IPR026893">
    <property type="entry name" value="Tyr/Ser_Pase_IphP-type"/>
</dbReference>